<organism evidence="1 2">
    <name type="scientific">Lentinus tigrinus ALCF2SS1-6</name>
    <dbReference type="NCBI Taxonomy" id="1328759"/>
    <lineage>
        <taxon>Eukaryota</taxon>
        <taxon>Fungi</taxon>
        <taxon>Dikarya</taxon>
        <taxon>Basidiomycota</taxon>
        <taxon>Agaricomycotina</taxon>
        <taxon>Agaricomycetes</taxon>
        <taxon>Polyporales</taxon>
        <taxon>Polyporaceae</taxon>
        <taxon>Lentinus</taxon>
    </lineage>
</organism>
<name>A0A5C2SCZ3_9APHY</name>
<sequence>MGRTQTRVRARREATAGCSRLCSDSAQPELWHTPVTMLQSRVTLLGPDWSLSVVCAQRGGPPRNLQVCLRDLHVHVSAVTNELEPHELWHTPVTMLQSRVTLLGPDWSLSVVCAQRGGPLRNLQVCLRDLHVHVSAVTNELEPHTKVLRLTPARGLLPPPPYVWCAEVPREVAPTTPTGPRSEIRGRPARSPLPLRRTHVAYLTNSGQSSRTAKSAALAQSQEKAQGQADGRWSTEGWHICTDCSRRRTQLLPSCTRM</sequence>
<protein>
    <submittedName>
        <fullName evidence="1">Uncharacterized protein</fullName>
    </submittedName>
</protein>
<proteinExistence type="predicted"/>
<dbReference type="AlphaFoldDB" id="A0A5C2SCZ3"/>
<dbReference type="EMBL" id="ML122263">
    <property type="protein sequence ID" value="RPD60999.1"/>
    <property type="molecule type" value="Genomic_DNA"/>
</dbReference>
<keyword evidence="2" id="KW-1185">Reference proteome</keyword>
<accession>A0A5C2SCZ3</accession>
<reference evidence="1" key="1">
    <citation type="journal article" date="2018" name="Genome Biol. Evol.">
        <title>Genomics and development of Lentinus tigrinus, a white-rot wood-decaying mushroom with dimorphic fruiting bodies.</title>
        <authorList>
            <person name="Wu B."/>
            <person name="Xu Z."/>
            <person name="Knudson A."/>
            <person name="Carlson A."/>
            <person name="Chen N."/>
            <person name="Kovaka S."/>
            <person name="LaButti K."/>
            <person name="Lipzen A."/>
            <person name="Pennachio C."/>
            <person name="Riley R."/>
            <person name="Schakwitz W."/>
            <person name="Umezawa K."/>
            <person name="Ohm R.A."/>
            <person name="Grigoriev I.V."/>
            <person name="Nagy L.G."/>
            <person name="Gibbons J."/>
            <person name="Hibbett D."/>
        </authorList>
    </citation>
    <scope>NUCLEOTIDE SEQUENCE [LARGE SCALE GENOMIC DNA]</scope>
    <source>
        <strain evidence="1">ALCF2SS1-6</strain>
    </source>
</reference>
<evidence type="ECO:0000313" key="2">
    <source>
        <dbReference type="Proteomes" id="UP000313359"/>
    </source>
</evidence>
<dbReference type="Proteomes" id="UP000313359">
    <property type="component" value="Unassembled WGS sequence"/>
</dbReference>
<evidence type="ECO:0000313" key="1">
    <source>
        <dbReference type="EMBL" id="RPD60999.1"/>
    </source>
</evidence>
<gene>
    <name evidence="1" type="ORF">L227DRAFT_73133</name>
</gene>